<gene>
    <name evidence="1" type="ORF">MILVUS5_LOCUS24852</name>
</gene>
<accession>A0ACB0KQ23</accession>
<dbReference type="EMBL" id="CASHSV030000311">
    <property type="protein sequence ID" value="CAJ2658482.1"/>
    <property type="molecule type" value="Genomic_DNA"/>
</dbReference>
<dbReference type="Proteomes" id="UP001177021">
    <property type="component" value="Unassembled WGS sequence"/>
</dbReference>
<sequence>MIDQARKTFDVMPERDVFSWSTMISGYAQTEQPKMAIELFHKMVASGIKPNEVTMVSVFSAIATLGTLQEGRLAHEYMRSESIPFNDNLRASLIDMYAKCGSTNAALQFFNQIRDKVYSVSPWNVIICGLASHGHAIEFTASWEDDGIEVLQQLSHGSVELSEPSLICPLDLFHSRHLSISRSFQPCDLLVQISFMRVLSAMMWLNCLLVTLDMTEQDESSITAYDATVKDMEGAAVAYVSDLLKVPAIFVKAVTI</sequence>
<reference evidence="1" key="1">
    <citation type="submission" date="2023-10" db="EMBL/GenBank/DDBJ databases">
        <authorList>
            <person name="Rodriguez Cubillos JULIANA M."/>
            <person name="De Vega J."/>
        </authorList>
    </citation>
    <scope>NUCLEOTIDE SEQUENCE</scope>
</reference>
<organism evidence="1 2">
    <name type="scientific">Trifolium pratense</name>
    <name type="common">Red clover</name>
    <dbReference type="NCBI Taxonomy" id="57577"/>
    <lineage>
        <taxon>Eukaryota</taxon>
        <taxon>Viridiplantae</taxon>
        <taxon>Streptophyta</taxon>
        <taxon>Embryophyta</taxon>
        <taxon>Tracheophyta</taxon>
        <taxon>Spermatophyta</taxon>
        <taxon>Magnoliopsida</taxon>
        <taxon>eudicotyledons</taxon>
        <taxon>Gunneridae</taxon>
        <taxon>Pentapetalae</taxon>
        <taxon>rosids</taxon>
        <taxon>fabids</taxon>
        <taxon>Fabales</taxon>
        <taxon>Fabaceae</taxon>
        <taxon>Papilionoideae</taxon>
        <taxon>50 kb inversion clade</taxon>
        <taxon>NPAAA clade</taxon>
        <taxon>Hologalegina</taxon>
        <taxon>IRL clade</taxon>
        <taxon>Trifolieae</taxon>
        <taxon>Trifolium</taxon>
    </lineage>
</organism>
<comment type="caution">
    <text evidence="1">The sequence shown here is derived from an EMBL/GenBank/DDBJ whole genome shotgun (WGS) entry which is preliminary data.</text>
</comment>
<proteinExistence type="predicted"/>
<keyword evidence="2" id="KW-1185">Reference proteome</keyword>
<evidence type="ECO:0000313" key="2">
    <source>
        <dbReference type="Proteomes" id="UP001177021"/>
    </source>
</evidence>
<protein>
    <submittedName>
        <fullName evidence="1">Uncharacterized protein</fullName>
    </submittedName>
</protein>
<evidence type="ECO:0000313" key="1">
    <source>
        <dbReference type="EMBL" id="CAJ2658482.1"/>
    </source>
</evidence>
<name>A0ACB0KQ23_TRIPR</name>